<dbReference type="InParanoid" id="A0A067R248"/>
<reference evidence="1 2" key="1">
    <citation type="journal article" date="2014" name="Nat. Commun.">
        <title>Molecular traces of alternative social organization in a termite genome.</title>
        <authorList>
            <person name="Terrapon N."/>
            <person name="Li C."/>
            <person name="Robertson H.M."/>
            <person name="Ji L."/>
            <person name="Meng X."/>
            <person name="Booth W."/>
            <person name="Chen Z."/>
            <person name="Childers C.P."/>
            <person name="Glastad K.M."/>
            <person name="Gokhale K."/>
            <person name="Gowin J."/>
            <person name="Gronenberg W."/>
            <person name="Hermansen R.A."/>
            <person name="Hu H."/>
            <person name="Hunt B.G."/>
            <person name="Huylmans A.K."/>
            <person name="Khalil S.M."/>
            <person name="Mitchell R.D."/>
            <person name="Munoz-Torres M.C."/>
            <person name="Mustard J.A."/>
            <person name="Pan H."/>
            <person name="Reese J.T."/>
            <person name="Scharf M.E."/>
            <person name="Sun F."/>
            <person name="Vogel H."/>
            <person name="Xiao J."/>
            <person name="Yang W."/>
            <person name="Yang Z."/>
            <person name="Yang Z."/>
            <person name="Zhou J."/>
            <person name="Zhu J."/>
            <person name="Brent C.S."/>
            <person name="Elsik C.G."/>
            <person name="Goodisman M.A."/>
            <person name="Liberles D.A."/>
            <person name="Roe R.M."/>
            <person name="Vargo E.L."/>
            <person name="Vilcinskas A."/>
            <person name="Wang J."/>
            <person name="Bornberg-Bauer E."/>
            <person name="Korb J."/>
            <person name="Zhang G."/>
            <person name="Liebig J."/>
        </authorList>
    </citation>
    <scope>NUCLEOTIDE SEQUENCE [LARGE SCALE GENOMIC DNA]</scope>
    <source>
        <tissue evidence="1">Whole organism</tissue>
    </source>
</reference>
<accession>A0A067R248</accession>
<dbReference type="Proteomes" id="UP000027135">
    <property type="component" value="Unassembled WGS sequence"/>
</dbReference>
<evidence type="ECO:0000313" key="2">
    <source>
        <dbReference type="Proteomes" id="UP000027135"/>
    </source>
</evidence>
<gene>
    <name evidence="1" type="ORF">L798_10075</name>
</gene>
<protein>
    <submittedName>
        <fullName evidence="1">Uncharacterized protein</fullName>
    </submittedName>
</protein>
<evidence type="ECO:0000313" key="1">
    <source>
        <dbReference type="EMBL" id="KDR16064.1"/>
    </source>
</evidence>
<name>A0A067R248_ZOONE</name>
<keyword evidence="2" id="KW-1185">Reference proteome</keyword>
<organism evidence="1 2">
    <name type="scientific">Zootermopsis nevadensis</name>
    <name type="common">Dampwood termite</name>
    <dbReference type="NCBI Taxonomy" id="136037"/>
    <lineage>
        <taxon>Eukaryota</taxon>
        <taxon>Metazoa</taxon>
        <taxon>Ecdysozoa</taxon>
        <taxon>Arthropoda</taxon>
        <taxon>Hexapoda</taxon>
        <taxon>Insecta</taxon>
        <taxon>Pterygota</taxon>
        <taxon>Neoptera</taxon>
        <taxon>Polyneoptera</taxon>
        <taxon>Dictyoptera</taxon>
        <taxon>Blattodea</taxon>
        <taxon>Blattoidea</taxon>
        <taxon>Termitoidae</taxon>
        <taxon>Termopsidae</taxon>
        <taxon>Zootermopsis</taxon>
    </lineage>
</organism>
<proteinExistence type="predicted"/>
<dbReference type="AlphaFoldDB" id="A0A067R248"/>
<sequence>MFDIRKYRKDSMEFGIGPSTAMVLGDLILVHISPIIPPLQVVKNKRTNIFMFPNPVTITELYPYCIWNFINKENVYLKPPEVRCGIHLQKLELASPTHPIGKFIALMTEAV</sequence>
<dbReference type="EMBL" id="KK852807">
    <property type="protein sequence ID" value="KDR16064.1"/>
    <property type="molecule type" value="Genomic_DNA"/>
</dbReference>